<reference evidence="1" key="2">
    <citation type="submission" date="2023-04" db="EMBL/GenBank/DDBJ databases">
        <authorList>
            <person name="Bu L."/>
            <person name="Lu L."/>
            <person name="Laidemitt M.R."/>
            <person name="Zhang S.M."/>
            <person name="Mutuku M."/>
            <person name="Mkoji G."/>
            <person name="Steinauer M."/>
            <person name="Loker E.S."/>
        </authorList>
    </citation>
    <scope>NUCLEOTIDE SEQUENCE</scope>
    <source>
        <strain evidence="1">KasaAsao</strain>
        <tissue evidence="1">Whole Snail</tissue>
    </source>
</reference>
<name>A0AAD8C779_BIOPF</name>
<protein>
    <submittedName>
        <fullName evidence="1">Uncharacterized protein</fullName>
    </submittedName>
</protein>
<accession>A0AAD8C779</accession>
<dbReference type="Proteomes" id="UP001233172">
    <property type="component" value="Unassembled WGS sequence"/>
</dbReference>
<comment type="caution">
    <text evidence="1">The sequence shown here is derived from an EMBL/GenBank/DDBJ whole genome shotgun (WGS) entry which is preliminary data.</text>
</comment>
<organism evidence="1 2">
    <name type="scientific">Biomphalaria pfeifferi</name>
    <name type="common">Bloodfluke planorb</name>
    <name type="synonym">Freshwater snail</name>
    <dbReference type="NCBI Taxonomy" id="112525"/>
    <lineage>
        <taxon>Eukaryota</taxon>
        <taxon>Metazoa</taxon>
        <taxon>Spiralia</taxon>
        <taxon>Lophotrochozoa</taxon>
        <taxon>Mollusca</taxon>
        <taxon>Gastropoda</taxon>
        <taxon>Heterobranchia</taxon>
        <taxon>Euthyneura</taxon>
        <taxon>Panpulmonata</taxon>
        <taxon>Hygrophila</taxon>
        <taxon>Lymnaeoidea</taxon>
        <taxon>Planorbidae</taxon>
        <taxon>Biomphalaria</taxon>
    </lineage>
</organism>
<gene>
    <name evidence="1" type="ORF">Bpfe_004122</name>
</gene>
<evidence type="ECO:0000313" key="1">
    <source>
        <dbReference type="EMBL" id="KAK0066690.1"/>
    </source>
</evidence>
<dbReference type="InterPro" id="IPR029034">
    <property type="entry name" value="Cystine-knot_cytokine"/>
</dbReference>
<proteinExistence type="predicted"/>
<evidence type="ECO:0000313" key="2">
    <source>
        <dbReference type="Proteomes" id="UP001233172"/>
    </source>
</evidence>
<keyword evidence="2" id="KW-1185">Reference proteome</keyword>
<dbReference type="Gene3D" id="2.10.90.10">
    <property type="entry name" value="Cystine-knot cytokines"/>
    <property type="match status" value="1"/>
</dbReference>
<dbReference type="AlphaFoldDB" id="A0AAD8C779"/>
<sequence length="51" mass="5946">QRYQRHENRVCEPILHNVPVVTHNGCSRGENHYVVSIVPIKVGFTCLFERL</sequence>
<reference evidence="1" key="1">
    <citation type="journal article" date="2023" name="PLoS Negl. Trop. Dis.">
        <title>A genome sequence for Biomphalaria pfeifferi, the major vector snail for the human-infecting parasite Schistosoma mansoni.</title>
        <authorList>
            <person name="Bu L."/>
            <person name="Lu L."/>
            <person name="Laidemitt M.R."/>
            <person name="Zhang S.M."/>
            <person name="Mutuku M."/>
            <person name="Mkoji G."/>
            <person name="Steinauer M."/>
            <person name="Loker E.S."/>
        </authorList>
    </citation>
    <scope>NUCLEOTIDE SEQUENCE</scope>
    <source>
        <strain evidence="1">KasaAsao</strain>
    </source>
</reference>
<dbReference type="EMBL" id="JASAOG010000010">
    <property type="protein sequence ID" value="KAK0066690.1"/>
    <property type="molecule type" value="Genomic_DNA"/>
</dbReference>
<feature type="non-terminal residue" evidence="1">
    <location>
        <position position="1"/>
    </location>
</feature>